<feature type="compositionally biased region" description="Polar residues" evidence="1">
    <location>
        <begin position="15"/>
        <end position="29"/>
    </location>
</feature>
<organism evidence="2 3">
    <name type="scientific">Candolleomyces eurysporus</name>
    <dbReference type="NCBI Taxonomy" id="2828524"/>
    <lineage>
        <taxon>Eukaryota</taxon>
        <taxon>Fungi</taxon>
        <taxon>Dikarya</taxon>
        <taxon>Basidiomycota</taxon>
        <taxon>Agaricomycotina</taxon>
        <taxon>Agaricomycetes</taxon>
        <taxon>Agaricomycetidae</taxon>
        <taxon>Agaricales</taxon>
        <taxon>Agaricineae</taxon>
        <taxon>Psathyrellaceae</taxon>
        <taxon>Candolleomyces</taxon>
    </lineage>
</organism>
<gene>
    <name evidence="2" type="ORF">H1R20_g1724</name>
</gene>
<evidence type="ECO:0000256" key="1">
    <source>
        <dbReference type="SAM" id="MobiDB-lite"/>
    </source>
</evidence>
<dbReference type="OrthoDB" id="25778at2759"/>
<name>A0A9W8JIK5_9AGAR</name>
<proteinExistence type="predicted"/>
<feature type="non-terminal residue" evidence="2">
    <location>
        <position position="194"/>
    </location>
</feature>
<dbReference type="AlphaFoldDB" id="A0A9W8JIK5"/>
<keyword evidence="3" id="KW-1185">Reference proteome</keyword>
<feature type="region of interest" description="Disordered" evidence="1">
    <location>
        <begin position="14"/>
        <end position="107"/>
    </location>
</feature>
<dbReference type="EMBL" id="JANBPK010000567">
    <property type="protein sequence ID" value="KAJ2935370.1"/>
    <property type="molecule type" value="Genomic_DNA"/>
</dbReference>
<evidence type="ECO:0000313" key="3">
    <source>
        <dbReference type="Proteomes" id="UP001140091"/>
    </source>
</evidence>
<accession>A0A9W8JIK5</accession>
<protein>
    <submittedName>
        <fullName evidence="2">Uncharacterized protein</fullName>
    </submittedName>
</protein>
<comment type="caution">
    <text evidence="2">The sequence shown here is derived from an EMBL/GenBank/DDBJ whole genome shotgun (WGS) entry which is preliminary data.</text>
</comment>
<reference evidence="2" key="1">
    <citation type="submission" date="2022-06" db="EMBL/GenBank/DDBJ databases">
        <title>Genome Sequence of Candolleomyces eurysporus.</title>
        <authorList>
            <person name="Buettner E."/>
        </authorList>
    </citation>
    <scope>NUCLEOTIDE SEQUENCE</scope>
    <source>
        <strain evidence="2">VTCC 930004</strain>
    </source>
</reference>
<dbReference type="Proteomes" id="UP001140091">
    <property type="component" value="Unassembled WGS sequence"/>
</dbReference>
<evidence type="ECO:0000313" key="2">
    <source>
        <dbReference type="EMBL" id="KAJ2935370.1"/>
    </source>
</evidence>
<sequence>MKFLGGIALEAAKNRINNSIDSTASSPTTGAGRVVTEGSTPGGVRGFFSRSAPSGGGGVIKPLSTLDSEEERKRRRFSGMSGGGTGGDTQDARLQKGSVSPNATQPRLERGHAVVVVDLDTLLGSPDVARSEDEAIVKQEHPRVVVEFVGSRSQPIANLAWSEDGAEVLVVPRDGYLTKVFRVRPAPAPSQEGL</sequence>